<dbReference type="InterPro" id="IPR011049">
    <property type="entry name" value="Serralysin-like_metalloprot_C"/>
</dbReference>
<gene>
    <name evidence="3" type="ORF">H6G59_26705</name>
</gene>
<keyword evidence="2" id="KW-0964">Secreted</keyword>
<keyword evidence="4" id="KW-1185">Reference proteome</keyword>
<dbReference type="InterPro" id="IPR001343">
    <property type="entry name" value="Hemolysn_Ca-bd"/>
</dbReference>
<organism evidence="3 4">
    <name type="scientific">Anabaena lutea FACHB-196</name>
    <dbReference type="NCBI Taxonomy" id="2692881"/>
    <lineage>
        <taxon>Bacteria</taxon>
        <taxon>Bacillati</taxon>
        <taxon>Cyanobacteriota</taxon>
        <taxon>Cyanophyceae</taxon>
        <taxon>Nostocales</taxon>
        <taxon>Nostocaceae</taxon>
        <taxon>Anabaena</taxon>
    </lineage>
</organism>
<name>A0ABR8FPC2_9NOST</name>
<comment type="subcellular location">
    <subcellularLocation>
        <location evidence="1">Secreted</location>
    </subcellularLocation>
</comment>
<evidence type="ECO:0000313" key="4">
    <source>
        <dbReference type="Proteomes" id="UP000640531"/>
    </source>
</evidence>
<dbReference type="PROSITE" id="PS00330">
    <property type="entry name" value="HEMOLYSIN_CALCIUM"/>
    <property type="match status" value="2"/>
</dbReference>
<dbReference type="SUPFAM" id="SSF51120">
    <property type="entry name" value="beta-Roll"/>
    <property type="match status" value="1"/>
</dbReference>
<proteinExistence type="predicted"/>
<dbReference type="Pfam" id="PF00353">
    <property type="entry name" value="HemolysinCabind"/>
    <property type="match status" value="1"/>
</dbReference>
<sequence>MNILIKPVLSLTYNQLSAFSGLDNFWQVFDTAFGTQYNRSFAETLRLQWQAGDFSQLPNIEILDSSILGNANGAYASSTNKIYLSNTFLETATSAAISAVLLEEIGHFVDAQINTLDSAGDEGAIFAELVQGYSLDTATLEALQGEDDHATITVNGQVIQVEQQNFTGTEGNDTITGTSGNDNLYGLGGNDTLNGGSGNDELYGGNGNDILNGDAGDDYLYRDSGNDTING</sequence>
<accession>A0ABR8FPC2</accession>
<reference evidence="3 4" key="1">
    <citation type="journal article" date="2020" name="ISME J.">
        <title>Comparative genomics reveals insights into cyanobacterial evolution and habitat adaptation.</title>
        <authorList>
            <person name="Chen M.Y."/>
            <person name="Teng W.K."/>
            <person name="Zhao L."/>
            <person name="Hu C.X."/>
            <person name="Zhou Y.K."/>
            <person name="Han B.P."/>
            <person name="Song L.R."/>
            <person name="Shu W.S."/>
        </authorList>
    </citation>
    <scope>NUCLEOTIDE SEQUENCE [LARGE SCALE GENOMIC DNA]</scope>
    <source>
        <strain evidence="3 4">FACHB-196</strain>
    </source>
</reference>
<protein>
    <submittedName>
        <fullName evidence="3">Sodium:calcium exchanger</fullName>
    </submittedName>
</protein>
<dbReference type="Proteomes" id="UP000640531">
    <property type="component" value="Unassembled WGS sequence"/>
</dbReference>
<dbReference type="PANTHER" id="PTHR38340">
    <property type="entry name" value="S-LAYER PROTEIN"/>
    <property type="match status" value="1"/>
</dbReference>
<evidence type="ECO:0000256" key="2">
    <source>
        <dbReference type="ARBA" id="ARBA00022525"/>
    </source>
</evidence>
<dbReference type="Gene3D" id="2.150.10.10">
    <property type="entry name" value="Serralysin-like metalloprotease, C-terminal"/>
    <property type="match status" value="1"/>
</dbReference>
<dbReference type="PANTHER" id="PTHR38340:SF1">
    <property type="entry name" value="S-LAYER PROTEIN"/>
    <property type="match status" value="1"/>
</dbReference>
<dbReference type="PRINTS" id="PR00313">
    <property type="entry name" value="CABNDNGRPT"/>
</dbReference>
<dbReference type="EMBL" id="JACJST010000056">
    <property type="protein sequence ID" value="MBD2571403.1"/>
    <property type="molecule type" value="Genomic_DNA"/>
</dbReference>
<dbReference type="InterPro" id="IPR050557">
    <property type="entry name" value="RTX_toxin/Mannuronan_C5-epim"/>
</dbReference>
<evidence type="ECO:0000313" key="3">
    <source>
        <dbReference type="EMBL" id="MBD2571403.1"/>
    </source>
</evidence>
<evidence type="ECO:0000256" key="1">
    <source>
        <dbReference type="ARBA" id="ARBA00004613"/>
    </source>
</evidence>
<feature type="non-terminal residue" evidence="3">
    <location>
        <position position="231"/>
    </location>
</feature>
<dbReference type="InterPro" id="IPR018511">
    <property type="entry name" value="Hemolysin-typ_Ca-bd_CS"/>
</dbReference>
<comment type="caution">
    <text evidence="3">The sequence shown here is derived from an EMBL/GenBank/DDBJ whole genome shotgun (WGS) entry which is preliminary data.</text>
</comment>
<dbReference type="RefSeq" id="WP_422603211.1">
    <property type="nucleotide sequence ID" value="NZ_JACJST010000056.1"/>
</dbReference>